<sequence>MDGSDDMFYRNGNPPLLVRSHYPSSLVALLPVGPHGLGGIIGQDRFDISTAKRRRIVLAHQIYEQTWSQNHYSLSPLQIGGIADYDNGGRYVVDSALSRFNVSAGRRYGMEIPVKDTRRKQYWSGDDVY</sequence>
<evidence type="ECO:0000313" key="1">
    <source>
        <dbReference type="EMBL" id="GAW27244.1"/>
    </source>
</evidence>
<dbReference type="Proteomes" id="UP000054516">
    <property type="component" value="Unassembled WGS sequence"/>
</dbReference>
<organism evidence="1">
    <name type="scientific">Rosellinia necatrix</name>
    <name type="common">White root-rot fungus</name>
    <dbReference type="NCBI Taxonomy" id="77044"/>
    <lineage>
        <taxon>Eukaryota</taxon>
        <taxon>Fungi</taxon>
        <taxon>Dikarya</taxon>
        <taxon>Ascomycota</taxon>
        <taxon>Pezizomycotina</taxon>
        <taxon>Sordariomycetes</taxon>
        <taxon>Xylariomycetidae</taxon>
        <taxon>Xylariales</taxon>
        <taxon>Xylariaceae</taxon>
        <taxon>Rosellinia</taxon>
    </lineage>
</organism>
<dbReference type="AlphaFoldDB" id="A0A1S8AAW0"/>
<keyword evidence="2" id="KW-1185">Reference proteome</keyword>
<dbReference type="EMBL" id="DF977538">
    <property type="protein sequence ID" value="GAW27244.1"/>
    <property type="molecule type" value="Genomic_DNA"/>
</dbReference>
<evidence type="ECO:0000313" key="2">
    <source>
        <dbReference type="Proteomes" id="UP000054516"/>
    </source>
</evidence>
<gene>
    <name evidence="1" type="ORF">SAMD00023353_9300120</name>
</gene>
<name>A0A1S8AAW0_ROSNE</name>
<reference evidence="1" key="1">
    <citation type="submission" date="2016-03" db="EMBL/GenBank/DDBJ databases">
        <title>Draft genome sequence of Rosellinia necatrix.</title>
        <authorList>
            <person name="Kanematsu S."/>
        </authorList>
    </citation>
    <scope>NUCLEOTIDE SEQUENCE [LARGE SCALE GENOMIC DNA]</scope>
    <source>
        <strain evidence="1">W97</strain>
    </source>
</reference>
<accession>A0A1S8AAW0</accession>
<proteinExistence type="predicted"/>
<protein>
    <submittedName>
        <fullName evidence="1">Uncharacterized protein</fullName>
    </submittedName>
</protein>